<name>A0A1D1UQJ9_RAMVA</name>
<keyword evidence="2" id="KW-1185">Reference proteome</keyword>
<dbReference type="Proteomes" id="UP000186922">
    <property type="component" value="Unassembled WGS sequence"/>
</dbReference>
<gene>
    <name evidence="1" type="primary">RvY_02433-1</name>
    <name evidence="1" type="synonym">RvY_02433.1</name>
    <name evidence="1" type="ORF">RvY_02433</name>
</gene>
<proteinExistence type="predicted"/>
<dbReference type="EMBL" id="BDGG01000001">
    <property type="protein sequence ID" value="GAU89942.1"/>
    <property type="molecule type" value="Genomic_DNA"/>
</dbReference>
<evidence type="ECO:0000313" key="1">
    <source>
        <dbReference type="EMBL" id="GAU89942.1"/>
    </source>
</evidence>
<accession>A0A1D1UQJ9</accession>
<organism evidence="1 2">
    <name type="scientific">Ramazzottius varieornatus</name>
    <name type="common">Water bear</name>
    <name type="synonym">Tardigrade</name>
    <dbReference type="NCBI Taxonomy" id="947166"/>
    <lineage>
        <taxon>Eukaryota</taxon>
        <taxon>Metazoa</taxon>
        <taxon>Ecdysozoa</taxon>
        <taxon>Tardigrada</taxon>
        <taxon>Eutardigrada</taxon>
        <taxon>Parachela</taxon>
        <taxon>Hypsibioidea</taxon>
        <taxon>Ramazzottiidae</taxon>
        <taxon>Ramazzottius</taxon>
    </lineage>
</organism>
<reference evidence="1 2" key="1">
    <citation type="journal article" date="2016" name="Nat. Commun.">
        <title>Extremotolerant tardigrade genome and improved radiotolerance of human cultured cells by tardigrade-unique protein.</title>
        <authorList>
            <person name="Hashimoto T."/>
            <person name="Horikawa D.D."/>
            <person name="Saito Y."/>
            <person name="Kuwahara H."/>
            <person name="Kozuka-Hata H."/>
            <person name="Shin-I T."/>
            <person name="Minakuchi Y."/>
            <person name="Ohishi K."/>
            <person name="Motoyama A."/>
            <person name="Aizu T."/>
            <person name="Enomoto A."/>
            <person name="Kondo K."/>
            <person name="Tanaka S."/>
            <person name="Hara Y."/>
            <person name="Koshikawa S."/>
            <person name="Sagara H."/>
            <person name="Miura T."/>
            <person name="Yokobori S."/>
            <person name="Miyagawa K."/>
            <person name="Suzuki Y."/>
            <person name="Kubo T."/>
            <person name="Oyama M."/>
            <person name="Kohara Y."/>
            <person name="Fujiyama A."/>
            <person name="Arakawa K."/>
            <person name="Katayama T."/>
            <person name="Toyoda A."/>
            <person name="Kunieda T."/>
        </authorList>
    </citation>
    <scope>NUCLEOTIDE SEQUENCE [LARGE SCALE GENOMIC DNA]</scope>
    <source>
        <strain evidence="1 2">YOKOZUNA-1</strain>
    </source>
</reference>
<protein>
    <submittedName>
        <fullName evidence="1">Uncharacterized protein</fullName>
    </submittedName>
</protein>
<dbReference type="AlphaFoldDB" id="A0A1D1UQJ9"/>
<comment type="caution">
    <text evidence="1">The sequence shown here is derived from an EMBL/GenBank/DDBJ whole genome shotgun (WGS) entry which is preliminary data.</text>
</comment>
<sequence length="71" mass="8023">MDSMWKNISTKGTVYTFISHETHLVCAGMSRFLSTDSASSSSTAAPLRFRDMIRETPRRERKGKQSVLLGR</sequence>
<evidence type="ECO:0000313" key="2">
    <source>
        <dbReference type="Proteomes" id="UP000186922"/>
    </source>
</evidence>